<evidence type="ECO:0000313" key="3">
    <source>
        <dbReference type="Proteomes" id="UP000823388"/>
    </source>
</evidence>
<gene>
    <name evidence="2" type="ORF">PVAP13_5KG603807</name>
</gene>
<reference evidence="2" key="1">
    <citation type="submission" date="2020-05" db="EMBL/GenBank/DDBJ databases">
        <title>WGS assembly of Panicum virgatum.</title>
        <authorList>
            <person name="Lovell J.T."/>
            <person name="Jenkins J."/>
            <person name="Shu S."/>
            <person name="Juenger T.E."/>
            <person name="Schmutz J."/>
        </authorList>
    </citation>
    <scope>NUCLEOTIDE SEQUENCE</scope>
    <source>
        <strain evidence="2">AP13</strain>
    </source>
</reference>
<dbReference type="EMBL" id="CM029045">
    <property type="protein sequence ID" value="KAG2601605.1"/>
    <property type="molecule type" value="Genomic_DNA"/>
</dbReference>
<organism evidence="2 3">
    <name type="scientific">Panicum virgatum</name>
    <name type="common">Blackwell switchgrass</name>
    <dbReference type="NCBI Taxonomy" id="38727"/>
    <lineage>
        <taxon>Eukaryota</taxon>
        <taxon>Viridiplantae</taxon>
        <taxon>Streptophyta</taxon>
        <taxon>Embryophyta</taxon>
        <taxon>Tracheophyta</taxon>
        <taxon>Spermatophyta</taxon>
        <taxon>Magnoliopsida</taxon>
        <taxon>Liliopsida</taxon>
        <taxon>Poales</taxon>
        <taxon>Poaceae</taxon>
        <taxon>PACMAD clade</taxon>
        <taxon>Panicoideae</taxon>
        <taxon>Panicodae</taxon>
        <taxon>Paniceae</taxon>
        <taxon>Panicinae</taxon>
        <taxon>Panicum</taxon>
        <taxon>Panicum sect. Hiantes</taxon>
    </lineage>
</organism>
<accession>A0A8T0SX18</accession>
<name>A0A8T0SX18_PANVG</name>
<feature type="compositionally biased region" description="Basic and acidic residues" evidence="1">
    <location>
        <begin position="29"/>
        <end position="42"/>
    </location>
</feature>
<evidence type="ECO:0000256" key="1">
    <source>
        <dbReference type="SAM" id="MobiDB-lite"/>
    </source>
</evidence>
<feature type="region of interest" description="Disordered" evidence="1">
    <location>
        <begin position="1"/>
        <end position="48"/>
    </location>
</feature>
<keyword evidence="3" id="KW-1185">Reference proteome</keyword>
<protein>
    <submittedName>
        <fullName evidence="2">Uncharacterized protein</fullName>
    </submittedName>
</protein>
<evidence type="ECO:0000313" key="2">
    <source>
        <dbReference type="EMBL" id="KAG2601605.1"/>
    </source>
</evidence>
<dbReference type="Proteomes" id="UP000823388">
    <property type="component" value="Chromosome 5K"/>
</dbReference>
<sequence length="211" mass="22888">MQLFPGENEKNKKRDQSRPGCGYRRRAGGGREGKRDRTDSDGARAPGLAMSREHECGWVWVSARPRQANGRASVRSRSLMAREARGRVCAAVAAMCPRRVPRRGDTAVAVGSRVADGCCRGPVGREACRRGPTGRGLGAFIAALQATLPPPLTRCCTAAAHVLLRCYRRRGLHAAASPSRRLRCVQSLAGEETWPVSIQYFESKGVFSSTP</sequence>
<feature type="compositionally biased region" description="Basic and acidic residues" evidence="1">
    <location>
        <begin position="7"/>
        <end position="17"/>
    </location>
</feature>
<proteinExistence type="predicted"/>
<comment type="caution">
    <text evidence="2">The sequence shown here is derived from an EMBL/GenBank/DDBJ whole genome shotgun (WGS) entry which is preliminary data.</text>
</comment>
<dbReference type="AlphaFoldDB" id="A0A8T0SX18"/>